<proteinExistence type="predicted"/>
<organism evidence="2 3">
    <name type="scientific">Bonamia ostreae</name>
    <dbReference type="NCBI Taxonomy" id="126728"/>
    <lineage>
        <taxon>Eukaryota</taxon>
        <taxon>Sar</taxon>
        <taxon>Rhizaria</taxon>
        <taxon>Endomyxa</taxon>
        <taxon>Ascetosporea</taxon>
        <taxon>Haplosporida</taxon>
        <taxon>Bonamia</taxon>
    </lineage>
</organism>
<feature type="transmembrane region" description="Helical" evidence="1">
    <location>
        <begin position="15"/>
        <end position="36"/>
    </location>
</feature>
<sequence length="202" mass="22914">MLTDYSSADDINESVFRVIKITIGGVSLSIVFLMIANAKRAASLILIKIEEEFSMICQILEEQKTVFRGVQSKDFEGKETFEMVKEIVLDNDLVISWEPPSLDKFNSARMCTLNDKLYAFKSNHQIMSELQGEAENEPELYFKNVSPANLKEIIEATANLSNFVIVSAHALNDCEIKNTAQYEIICLDYETIFVFFVKMAVL</sequence>
<gene>
    <name evidence="2" type="ORF">MHBO_003474</name>
</gene>
<keyword evidence="1" id="KW-1133">Transmembrane helix</keyword>
<reference evidence="2 3" key="1">
    <citation type="journal article" date="2024" name="BMC Biol.">
        <title>Comparative genomics of Ascetosporea gives new insight into the evolutionary basis for animal parasitism in Rhizaria.</title>
        <authorList>
            <person name="Hiltunen Thoren M."/>
            <person name="Onut-Brannstrom I."/>
            <person name="Alfjorden A."/>
            <person name="Peckova H."/>
            <person name="Swords F."/>
            <person name="Hooper C."/>
            <person name="Holzer A.S."/>
            <person name="Bass D."/>
            <person name="Burki F."/>
        </authorList>
    </citation>
    <scope>NUCLEOTIDE SEQUENCE [LARGE SCALE GENOMIC DNA]</scope>
    <source>
        <strain evidence="2">20-A016</strain>
    </source>
</reference>
<protein>
    <submittedName>
        <fullName evidence="2">Uncharacterized protein</fullName>
    </submittedName>
</protein>
<evidence type="ECO:0000256" key="1">
    <source>
        <dbReference type="SAM" id="Phobius"/>
    </source>
</evidence>
<accession>A0ABV2AQM0</accession>
<comment type="caution">
    <text evidence="2">The sequence shown here is derived from an EMBL/GenBank/DDBJ whole genome shotgun (WGS) entry which is preliminary data.</text>
</comment>
<evidence type="ECO:0000313" key="2">
    <source>
        <dbReference type="EMBL" id="MES1921949.1"/>
    </source>
</evidence>
<dbReference type="EMBL" id="JBDODL010001978">
    <property type="protein sequence ID" value="MES1921949.1"/>
    <property type="molecule type" value="Genomic_DNA"/>
</dbReference>
<dbReference type="Proteomes" id="UP001439008">
    <property type="component" value="Unassembled WGS sequence"/>
</dbReference>
<keyword evidence="3" id="KW-1185">Reference proteome</keyword>
<evidence type="ECO:0000313" key="3">
    <source>
        <dbReference type="Proteomes" id="UP001439008"/>
    </source>
</evidence>
<keyword evidence="1" id="KW-0812">Transmembrane</keyword>
<name>A0ABV2AQM0_9EUKA</name>
<keyword evidence="1" id="KW-0472">Membrane</keyword>